<keyword evidence="1" id="KW-1133">Transmembrane helix</keyword>
<proteinExistence type="predicted"/>
<dbReference type="Proteomes" id="UP000638560">
    <property type="component" value="Unassembled WGS sequence"/>
</dbReference>
<keyword evidence="1" id="KW-0812">Transmembrane</keyword>
<feature type="transmembrane region" description="Helical" evidence="1">
    <location>
        <begin position="30"/>
        <end position="54"/>
    </location>
</feature>
<comment type="caution">
    <text evidence="2">The sequence shown here is derived from an EMBL/GenBank/DDBJ whole genome shotgun (WGS) entry which is preliminary data.</text>
</comment>
<keyword evidence="1" id="KW-0472">Membrane</keyword>
<name>A0ABS0H6P5_9ACTN</name>
<evidence type="ECO:0000313" key="3">
    <source>
        <dbReference type="Proteomes" id="UP000638560"/>
    </source>
</evidence>
<dbReference type="RefSeq" id="WP_407676385.1">
    <property type="nucleotide sequence ID" value="NZ_JADPUN010000322.1"/>
</dbReference>
<gene>
    <name evidence="2" type="ORF">I0C86_35165</name>
</gene>
<evidence type="ECO:0000256" key="1">
    <source>
        <dbReference type="SAM" id="Phobius"/>
    </source>
</evidence>
<protein>
    <submittedName>
        <fullName evidence="2">Uncharacterized protein</fullName>
    </submittedName>
</protein>
<sequence>AGQGWRDAARAAARIVLARPATLLGTAGTVALAGVLCVLILPPLTPILVGYTLFGLHATTRRLATPARSANSG</sequence>
<reference evidence="2 3" key="1">
    <citation type="submission" date="2020-11" db="EMBL/GenBank/DDBJ databases">
        <title>A novel isolate from a Black sea contaminated sediment with potential to produce alkanes: Plantactinospora alkalitolerans sp. nov.</title>
        <authorList>
            <person name="Carro L."/>
            <person name="Veyisoglu A."/>
            <person name="Guven K."/>
            <person name="Schumann P."/>
            <person name="Klenk H.-P."/>
            <person name="Sahin N."/>
        </authorList>
    </citation>
    <scope>NUCLEOTIDE SEQUENCE [LARGE SCALE GENOMIC DNA]</scope>
    <source>
        <strain evidence="2 3">S1510</strain>
    </source>
</reference>
<organism evidence="2 3">
    <name type="scientific">Plantactinospora alkalitolerans</name>
    <dbReference type="NCBI Taxonomy" id="2789879"/>
    <lineage>
        <taxon>Bacteria</taxon>
        <taxon>Bacillati</taxon>
        <taxon>Actinomycetota</taxon>
        <taxon>Actinomycetes</taxon>
        <taxon>Micromonosporales</taxon>
        <taxon>Micromonosporaceae</taxon>
        <taxon>Plantactinospora</taxon>
    </lineage>
</organism>
<keyword evidence="3" id="KW-1185">Reference proteome</keyword>
<dbReference type="EMBL" id="JADPUN010000322">
    <property type="protein sequence ID" value="MBF9134140.1"/>
    <property type="molecule type" value="Genomic_DNA"/>
</dbReference>
<evidence type="ECO:0000313" key="2">
    <source>
        <dbReference type="EMBL" id="MBF9134140.1"/>
    </source>
</evidence>
<feature type="non-terminal residue" evidence="2">
    <location>
        <position position="1"/>
    </location>
</feature>
<accession>A0ABS0H6P5</accession>